<dbReference type="GO" id="GO:0006265">
    <property type="term" value="P:DNA topological change"/>
    <property type="evidence" value="ECO:0007669"/>
    <property type="project" value="UniProtKB-UniRule"/>
</dbReference>
<evidence type="ECO:0000313" key="15">
    <source>
        <dbReference type="Proteomes" id="UP000176682"/>
    </source>
</evidence>
<dbReference type="SMART" id="SM00493">
    <property type="entry name" value="TOPRIM"/>
    <property type="match status" value="1"/>
</dbReference>
<dbReference type="PROSITE" id="PS50880">
    <property type="entry name" value="TOPRIM"/>
    <property type="match status" value="1"/>
</dbReference>
<feature type="site" description="Interaction with DNA" evidence="10">
    <location>
        <position position="143"/>
    </location>
</feature>
<dbReference type="Pfam" id="PF01396">
    <property type="entry name" value="Zn_ribbon_Top1"/>
    <property type="match status" value="2"/>
</dbReference>
<dbReference type="CDD" id="cd03363">
    <property type="entry name" value="TOPRIM_TopoIA_TopoI"/>
    <property type="match status" value="1"/>
</dbReference>
<dbReference type="EC" id="5.6.2.1" evidence="10"/>
<dbReference type="PANTHER" id="PTHR42785:SF1">
    <property type="entry name" value="DNA TOPOISOMERASE"/>
    <property type="match status" value="1"/>
</dbReference>
<dbReference type="Gene3D" id="3.40.50.140">
    <property type="match status" value="1"/>
</dbReference>
<comment type="catalytic activity">
    <reaction evidence="1 10">
        <text>ATP-independent breakage of single-stranded DNA, followed by passage and rejoining.</text>
        <dbReference type="EC" id="5.6.2.1"/>
    </reaction>
</comment>
<dbReference type="InterPro" id="IPR003601">
    <property type="entry name" value="Topo_IA_2"/>
</dbReference>
<evidence type="ECO:0000259" key="12">
    <source>
        <dbReference type="PROSITE" id="PS50880"/>
    </source>
</evidence>
<feature type="region of interest" description="Interaction with DNA" evidence="10">
    <location>
        <begin position="166"/>
        <end position="171"/>
    </location>
</feature>
<dbReference type="InterPro" id="IPR023405">
    <property type="entry name" value="Topo_IA_core_domain"/>
</dbReference>
<evidence type="ECO:0000256" key="2">
    <source>
        <dbReference type="ARBA" id="ARBA00009446"/>
    </source>
</evidence>
<evidence type="ECO:0000313" key="14">
    <source>
        <dbReference type="EMBL" id="OGD79365.1"/>
    </source>
</evidence>
<dbReference type="SUPFAM" id="SSF57783">
    <property type="entry name" value="Zinc beta-ribbon"/>
    <property type="match status" value="2"/>
</dbReference>
<feature type="region of interest" description="Disordered" evidence="11">
    <location>
        <begin position="660"/>
        <end position="683"/>
    </location>
</feature>
<dbReference type="PROSITE" id="PS52039">
    <property type="entry name" value="TOPO_IA_2"/>
    <property type="match status" value="1"/>
</dbReference>
<dbReference type="PANTHER" id="PTHR42785">
    <property type="entry name" value="DNA TOPOISOMERASE, TYPE IA, CORE"/>
    <property type="match status" value="1"/>
</dbReference>
<dbReference type="InterPro" id="IPR023406">
    <property type="entry name" value="Topo_IA_AS"/>
</dbReference>
<dbReference type="InterPro" id="IPR013826">
    <property type="entry name" value="Topo_IA_cen_sub3"/>
</dbReference>
<evidence type="ECO:0000256" key="1">
    <source>
        <dbReference type="ARBA" id="ARBA00000213"/>
    </source>
</evidence>
<comment type="similarity">
    <text evidence="2 10">Belongs to the type IA topoisomerase family.</text>
</comment>
<accession>A0A1F5FI95</accession>
<evidence type="ECO:0000256" key="3">
    <source>
        <dbReference type="ARBA" id="ARBA00022723"/>
    </source>
</evidence>
<comment type="function">
    <text evidence="10">Releases the supercoiling and torsional tension of DNA, which is introduced during the DNA replication and transcription, by transiently cleaving and rejoining one strand of the DNA duplex. Introduces a single-strand break via transesterification at a target site in duplex DNA. The scissile phosphodiester is attacked by the catalytic tyrosine of the enzyme, resulting in the formation of a DNA-(5'-phosphotyrosyl)-enzyme intermediate and the expulsion of a 3'-OH DNA strand. The free DNA strand then undergoes passage around the unbroken strand, thus removing DNA supercoils. Finally, in the religation step, the DNA 3'-OH attacks the covalent intermediate to expel the active-site tyrosine and restore the DNA phosphodiester backbone.</text>
</comment>
<dbReference type="Gene3D" id="1.10.290.10">
    <property type="entry name" value="Topoisomerase I, domain 4"/>
    <property type="match status" value="1"/>
</dbReference>
<dbReference type="InterPro" id="IPR003602">
    <property type="entry name" value="Topo_IA_DNA-bd_dom"/>
</dbReference>
<dbReference type="PRINTS" id="PR00417">
    <property type="entry name" value="PRTPISMRASEI"/>
</dbReference>
<dbReference type="Gene3D" id="1.10.460.10">
    <property type="entry name" value="Topoisomerase I, domain 2"/>
    <property type="match status" value="1"/>
</dbReference>
<keyword evidence="4" id="KW-0863">Zinc-finger</keyword>
<evidence type="ECO:0000256" key="7">
    <source>
        <dbReference type="ARBA" id="ARBA00023029"/>
    </source>
</evidence>
<feature type="domain" description="Topo IA-type catalytic" evidence="13">
    <location>
        <begin position="132"/>
        <end position="561"/>
    </location>
</feature>
<dbReference type="EMBL" id="MFAM01000023">
    <property type="protein sequence ID" value="OGD79365.1"/>
    <property type="molecule type" value="Genomic_DNA"/>
</dbReference>
<dbReference type="HAMAP" id="MF_00952">
    <property type="entry name" value="Topoisom_1_prok"/>
    <property type="match status" value="1"/>
</dbReference>
<keyword evidence="3" id="KW-0479">Metal-binding</keyword>
<protein>
    <recommendedName>
        <fullName evidence="10">DNA topoisomerase 1</fullName>
        <ecNumber evidence="10">5.6.2.1</ecNumber>
    </recommendedName>
    <alternativeName>
        <fullName evidence="10">DNA topoisomerase I</fullName>
    </alternativeName>
</protein>
<feature type="domain" description="Toprim" evidence="12">
    <location>
        <begin position="1"/>
        <end position="116"/>
    </location>
</feature>
<evidence type="ECO:0000256" key="11">
    <source>
        <dbReference type="SAM" id="MobiDB-lite"/>
    </source>
</evidence>
<feature type="site" description="Interaction with DNA" evidence="10">
    <location>
        <position position="142"/>
    </location>
</feature>
<evidence type="ECO:0000256" key="10">
    <source>
        <dbReference type="HAMAP-Rule" id="MF_00952"/>
    </source>
</evidence>
<evidence type="ECO:0000256" key="4">
    <source>
        <dbReference type="ARBA" id="ARBA00022771"/>
    </source>
</evidence>
<dbReference type="SMART" id="SM00436">
    <property type="entry name" value="TOP1Bc"/>
    <property type="match status" value="1"/>
</dbReference>
<dbReference type="AlphaFoldDB" id="A0A1F5FI95"/>
<feature type="site" description="Interaction with DNA" evidence="10">
    <location>
        <position position="146"/>
    </location>
</feature>
<proteinExistence type="inferred from homology"/>
<comment type="caution">
    <text evidence="14">The sequence shown here is derived from an EMBL/GenBank/DDBJ whole genome shotgun (WGS) entry which is preliminary data.</text>
</comment>
<dbReference type="InterPro" id="IPR000380">
    <property type="entry name" value="Topo_IA"/>
</dbReference>
<evidence type="ECO:0000259" key="13">
    <source>
        <dbReference type="PROSITE" id="PS52039"/>
    </source>
</evidence>
<keyword evidence="9 10" id="KW-0413">Isomerase</keyword>
<name>A0A1F5FI95_9BACT</name>
<feature type="site" description="Interaction with DNA" evidence="10">
    <location>
        <position position="158"/>
    </location>
</feature>
<dbReference type="InterPro" id="IPR028612">
    <property type="entry name" value="Topoisom_1_IA"/>
</dbReference>
<feature type="compositionally biased region" description="Basic and acidic residues" evidence="11">
    <location>
        <begin position="666"/>
        <end position="683"/>
    </location>
</feature>
<evidence type="ECO:0000256" key="9">
    <source>
        <dbReference type="ARBA" id="ARBA00023235"/>
    </source>
</evidence>
<dbReference type="InterPro" id="IPR013825">
    <property type="entry name" value="Topo_IA_cen_sub2"/>
</dbReference>
<sequence length="683" mass="76921">MQLVIVESPTKIKSLSKYLGAGYDVQASMGHIVDLPKSKMGVEIKKIGNKSFEFVPEYGVVKGKSDQVKRLKTAAKRADSIILATDPDREGEAIAYHVGNLLGEGKKVSRITFHSITKEAILEALEHPGKLDMAMVDAQQARRVLDRLVGYELSPVLWRKVRRGLSAGRVQSVAVRLIVEREGEIEAFKPVEYWEIRVEVVKQTGKKEGLWLELMKVFGKKASVGNAKTAAMYVEDLKSAEYKVSLVEKKERKAYAKPPFKTSTLQQAAANVMGWTSKKTMTVAQSLYEQGNITYHRTDSLNLAPSAVELIRKFIGSEFGAEYVPAEPNVYKTSTKVVAQEAHEAIRPTDMNMGTNSFVGSGEMGRDQEKLYGLIWRRTISCQMKPAVFDSVRVDVSAEGEKVYTLVARGETMKFDGWRKLYRSQVSGDRDQEQILPEMNKDEELDFKDIKSEQKFTLPPPRYNDASLIKELEKRGIGRPSTYASIVATIIARRYVDRKERKFYPTSVGKAVVEFLVKNFPVEMEYEFTAKMEEDLDDIARGKQSWQAMLSDFYGPFSKQLDQVKDKSERVGVEAEKTGKKCPECGQGDVVIREGKYGKFLSCSRFPECKYTGKLIEYVEGVVCEKCGGKIMVKKTRTGREFFGCENYPKCDWASWKRPVVPGQEESNKEAGDESRGEDESGE</sequence>
<feature type="active site" description="O-(5'-phospho-DNA)-tyrosine intermediate" evidence="10">
    <location>
        <position position="295"/>
    </location>
</feature>
<dbReference type="Gene3D" id="2.70.20.10">
    <property type="entry name" value="Topoisomerase I, domain 3"/>
    <property type="match status" value="1"/>
</dbReference>
<keyword evidence="6" id="KW-0460">Magnesium</keyword>
<dbReference type="InterPro" id="IPR013824">
    <property type="entry name" value="Topo_IA_cen_sub1"/>
</dbReference>
<evidence type="ECO:0000256" key="5">
    <source>
        <dbReference type="ARBA" id="ARBA00022833"/>
    </source>
</evidence>
<feature type="site" description="Interaction with DNA" evidence="10">
    <location>
        <position position="151"/>
    </location>
</feature>
<dbReference type="InterPro" id="IPR005733">
    <property type="entry name" value="TopoI_bac-type"/>
</dbReference>
<dbReference type="Pfam" id="PF01751">
    <property type="entry name" value="Toprim"/>
    <property type="match status" value="1"/>
</dbReference>
<gene>
    <name evidence="10" type="primary">topA</name>
    <name evidence="14" type="ORF">A2368_01320</name>
</gene>
<dbReference type="GO" id="GO:0003677">
    <property type="term" value="F:DNA binding"/>
    <property type="evidence" value="ECO:0007669"/>
    <property type="project" value="UniProtKB-KW"/>
</dbReference>
<dbReference type="InterPro" id="IPR034149">
    <property type="entry name" value="TOPRIM_TopoI"/>
</dbReference>
<dbReference type="SMART" id="SM00437">
    <property type="entry name" value="TOP1Ac"/>
    <property type="match status" value="1"/>
</dbReference>
<evidence type="ECO:0000256" key="8">
    <source>
        <dbReference type="ARBA" id="ARBA00023125"/>
    </source>
</evidence>
<dbReference type="PROSITE" id="PS00396">
    <property type="entry name" value="TOPO_IA_1"/>
    <property type="match status" value="1"/>
</dbReference>
<keyword evidence="8 10" id="KW-0238">DNA-binding</keyword>
<keyword evidence="7 10" id="KW-0799">Topoisomerase</keyword>
<dbReference type="SUPFAM" id="SSF56712">
    <property type="entry name" value="Prokaryotic type I DNA topoisomerase"/>
    <property type="match status" value="1"/>
</dbReference>
<organism evidence="14 15">
    <name type="scientific">Candidatus Collierbacteria bacterium RIFOXYB1_FULL_49_13</name>
    <dbReference type="NCBI Taxonomy" id="1817728"/>
    <lineage>
        <taxon>Bacteria</taxon>
        <taxon>Candidatus Collieribacteriota</taxon>
    </lineage>
</organism>
<evidence type="ECO:0000256" key="6">
    <source>
        <dbReference type="ARBA" id="ARBA00022842"/>
    </source>
</evidence>
<dbReference type="Pfam" id="PF01131">
    <property type="entry name" value="Topoisom_bac"/>
    <property type="match status" value="1"/>
</dbReference>
<dbReference type="CDD" id="cd00186">
    <property type="entry name" value="TOP1Ac"/>
    <property type="match status" value="1"/>
</dbReference>
<feature type="site" description="Interaction with DNA" evidence="10">
    <location>
        <position position="493"/>
    </location>
</feature>
<dbReference type="GO" id="GO:0003917">
    <property type="term" value="F:DNA topoisomerase type I (single strand cut, ATP-independent) activity"/>
    <property type="evidence" value="ECO:0007669"/>
    <property type="project" value="UniProtKB-UniRule"/>
</dbReference>
<dbReference type="InterPro" id="IPR013498">
    <property type="entry name" value="Topo_IA_Znf"/>
</dbReference>
<feature type="site" description="Interaction with DNA" evidence="10">
    <location>
        <position position="297"/>
    </location>
</feature>
<dbReference type="NCBIfam" id="TIGR01051">
    <property type="entry name" value="topA_bact"/>
    <property type="match status" value="1"/>
</dbReference>
<keyword evidence="5" id="KW-0862">Zinc</keyword>
<dbReference type="InterPro" id="IPR006171">
    <property type="entry name" value="TOPRIM_dom"/>
</dbReference>
<feature type="site" description="Interaction with DNA" evidence="10">
    <location>
        <position position="31"/>
    </location>
</feature>
<dbReference type="Gene3D" id="3.30.65.10">
    <property type="entry name" value="Bacterial Topoisomerase I, domain 1"/>
    <property type="match status" value="2"/>
</dbReference>
<reference evidence="14 15" key="1">
    <citation type="journal article" date="2016" name="Nat. Commun.">
        <title>Thousands of microbial genomes shed light on interconnected biogeochemical processes in an aquifer system.</title>
        <authorList>
            <person name="Anantharaman K."/>
            <person name="Brown C.T."/>
            <person name="Hug L.A."/>
            <person name="Sharon I."/>
            <person name="Castelle C.J."/>
            <person name="Probst A.J."/>
            <person name="Thomas B.C."/>
            <person name="Singh A."/>
            <person name="Wilkins M.J."/>
            <person name="Karaoz U."/>
            <person name="Brodie E.L."/>
            <person name="Williams K.H."/>
            <person name="Hubbard S.S."/>
            <person name="Banfield J.F."/>
        </authorList>
    </citation>
    <scope>NUCLEOTIDE SEQUENCE [LARGE SCALE GENOMIC DNA]</scope>
</reference>
<dbReference type="Proteomes" id="UP000176682">
    <property type="component" value="Unassembled WGS sequence"/>
</dbReference>
<dbReference type="GO" id="GO:0005694">
    <property type="term" value="C:chromosome"/>
    <property type="evidence" value="ECO:0007669"/>
    <property type="project" value="InterPro"/>
</dbReference>
<dbReference type="GO" id="GO:0008270">
    <property type="term" value="F:zinc ion binding"/>
    <property type="evidence" value="ECO:0007669"/>
    <property type="project" value="UniProtKB-KW"/>
</dbReference>
<comment type="subunit">
    <text evidence="10">Monomer.</text>
</comment>
<dbReference type="InterPro" id="IPR013497">
    <property type="entry name" value="Topo_IA_cen"/>
</dbReference>